<evidence type="ECO:0000259" key="15">
    <source>
        <dbReference type="PROSITE" id="PS50109"/>
    </source>
</evidence>
<dbReference type="InterPro" id="IPR018062">
    <property type="entry name" value="HTH_AraC-typ_CS"/>
</dbReference>
<dbReference type="PANTHER" id="PTHR43547">
    <property type="entry name" value="TWO-COMPONENT HISTIDINE KINASE"/>
    <property type="match status" value="1"/>
</dbReference>
<accession>A0A2P8ECE3</accession>
<dbReference type="SUPFAM" id="SSF63829">
    <property type="entry name" value="Calcium-dependent phosphotriesterase"/>
    <property type="match status" value="2"/>
</dbReference>
<dbReference type="SMART" id="SM00342">
    <property type="entry name" value="HTH_ARAC"/>
    <property type="match status" value="1"/>
</dbReference>
<keyword evidence="4" id="KW-0808">Transferase</keyword>
<dbReference type="FunFam" id="1.10.287.130:FF:000034">
    <property type="entry name" value="Two-component system sensor histidine kinase/response regulator"/>
    <property type="match status" value="1"/>
</dbReference>
<dbReference type="PRINTS" id="PR00344">
    <property type="entry name" value="BCTRLSENSOR"/>
</dbReference>
<evidence type="ECO:0000256" key="7">
    <source>
        <dbReference type="ARBA" id="ARBA00022840"/>
    </source>
</evidence>
<dbReference type="InterPro" id="IPR001789">
    <property type="entry name" value="Sig_transdc_resp-reg_receiver"/>
</dbReference>
<dbReference type="Pfam" id="PF07494">
    <property type="entry name" value="Reg_prop"/>
    <property type="match status" value="4"/>
</dbReference>
<keyword evidence="5" id="KW-0547">Nucleotide-binding</keyword>
<evidence type="ECO:0000256" key="13">
    <source>
        <dbReference type="SAM" id="Phobius"/>
    </source>
</evidence>
<keyword evidence="6" id="KW-0418">Kinase</keyword>
<evidence type="ECO:0000313" key="18">
    <source>
        <dbReference type="Proteomes" id="UP000240708"/>
    </source>
</evidence>
<dbReference type="PROSITE" id="PS50110">
    <property type="entry name" value="RESPONSE_REGULATORY"/>
    <property type="match status" value="1"/>
</dbReference>
<evidence type="ECO:0000256" key="1">
    <source>
        <dbReference type="ARBA" id="ARBA00000085"/>
    </source>
</evidence>
<evidence type="ECO:0000259" key="16">
    <source>
        <dbReference type="PROSITE" id="PS50110"/>
    </source>
</evidence>
<dbReference type="SMART" id="SM00448">
    <property type="entry name" value="REC"/>
    <property type="match status" value="1"/>
</dbReference>
<dbReference type="SUPFAM" id="SSF47384">
    <property type="entry name" value="Homodimeric domain of signal transducing histidine kinase"/>
    <property type="match status" value="1"/>
</dbReference>
<dbReference type="PROSITE" id="PS00041">
    <property type="entry name" value="HTH_ARAC_FAMILY_1"/>
    <property type="match status" value="1"/>
</dbReference>
<evidence type="ECO:0000256" key="9">
    <source>
        <dbReference type="ARBA" id="ARBA00023015"/>
    </source>
</evidence>
<dbReference type="InterPro" id="IPR036890">
    <property type="entry name" value="HATPase_C_sf"/>
</dbReference>
<dbReference type="SUPFAM" id="SSF46689">
    <property type="entry name" value="Homeodomain-like"/>
    <property type="match status" value="1"/>
</dbReference>
<evidence type="ECO:0000256" key="12">
    <source>
        <dbReference type="PROSITE-ProRule" id="PRU00169"/>
    </source>
</evidence>
<dbReference type="InterPro" id="IPR015943">
    <property type="entry name" value="WD40/YVTN_repeat-like_dom_sf"/>
</dbReference>
<dbReference type="InterPro" id="IPR003661">
    <property type="entry name" value="HisK_dim/P_dom"/>
</dbReference>
<evidence type="ECO:0000256" key="11">
    <source>
        <dbReference type="ARBA" id="ARBA00023163"/>
    </source>
</evidence>
<dbReference type="Pfam" id="PF02518">
    <property type="entry name" value="HATPase_c"/>
    <property type="match status" value="1"/>
</dbReference>
<dbReference type="InterPro" id="IPR011006">
    <property type="entry name" value="CheY-like_superfamily"/>
</dbReference>
<dbReference type="InterPro" id="IPR036097">
    <property type="entry name" value="HisK_dim/P_sf"/>
</dbReference>
<dbReference type="CDD" id="cd17574">
    <property type="entry name" value="REC_OmpR"/>
    <property type="match status" value="1"/>
</dbReference>
<keyword evidence="18" id="KW-1185">Reference proteome</keyword>
<dbReference type="PANTHER" id="PTHR43547:SF2">
    <property type="entry name" value="HYBRID SIGNAL TRANSDUCTION HISTIDINE KINASE C"/>
    <property type="match status" value="1"/>
</dbReference>
<reference evidence="17 18" key="1">
    <citation type="submission" date="2018-03" db="EMBL/GenBank/DDBJ databases">
        <title>Genomic Encyclopedia of Archaeal and Bacterial Type Strains, Phase II (KMG-II): from individual species to whole genera.</title>
        <authorList>
            <person name="Goeker M."/>
        </authorList>
    </citation>
    <scope>NUCLEOTIDE SEQUENCE [LARGE SCALE GENOMIC DNA]</scope>
    <source>
        <strain evidence="17 18">DSM 28057</strain>
    </source>
</reference>
<dbReference type="InterPro" id="IPR011110">
    <property type="entry name" value="Reg_prop"/>
</dbReference>
<evidence type="ECO:0000256" key="6">
    <source>
        <dbReference type="ARBA" id="ARBA00022777"/>
    </source>
</evidence>
<evidence type="ECO:0000313" key="17">
    <source>
        <dbReference type="EMBL" id="PSL07152.1"/>
    </source>
</evidence>
<organism evidence="17 18">
    <name type="scientific">Cecembia rubra</name>
    <dbReference type="NCBI Taxonomy" id="1485585"/>
    <lineage>
        <taxon>Bacteria</taxon>
        <taxon>Pseudomonadati</taxon>
        <taxon>Bacteroidota</taxon>
        <taxon>Cytophagia</taxon>
        <taxon>Cytophagales</taxon>
        <taxon>Cyclobacteriaceae</taxon>
        <taxon>Cecembia</taxon>
    </lineage>
</organism>
<comment type="catalytic activity">
    <reaction evidence="1">
        <text>ATP + protein L-histidine = ADP + protein N-phospho-L-histidine.</text>
        <dbReference type="EC" id="2.7.13.3"/>
    </reaction>
</comment>
<dbReference type="SMART" id="SM00387">
    <property type="entry name" value="HATPase_c"/>
    <property type="match status" value="1"/>
</dbReference>
<dbReference type="GO" id="GO:0005524">
    <property type="term" value="F:ATP binding"/>
    <property type="evidence" value="ECO:0007669"/>
    <property type="project" value="UniProtKB-KW"/>
</dbReference>
<dbReference type="InterPro" id="IPR018060">
    <property type="entry name" value="HTH_AraC"/>
</dbReference>
<keyword evidence="7" id="KW-0067">ATP-binding</keyword>
<dbReference type="Gene3D" id="2.60.40.10">
    <property type="entry name" value="Immunoglobulins"/>
    <property type="match status" value="1"/>
</dbReference>
<keyword evidence="13" id="KW-0812">Transmembrane</keyword>
<feature type="domain" description="HTH araC/xylS-type" evidence="14">
    <location>
        <begin position="1236"/>
        <end position="1335"/>
    </location>
</feature>
<dbReference type="Pfam" id="PF07495">
    <property type="entry name" value="Y_Y_Y"/>
    <property type="match status" value="1"/>
</dbReference>
<dbReference type="OrthoDB" id="9806995at2"/>
<dbReference type="GO" id="GO:0000155">
    <property type="term" value="F:phosphorelay sensor kinase activity"/>
    <property type="evidence" value="ECO:0007669"/>
    <property type="project" value="InterPro"/>
</dbReference>
<dbReference type="Gene3D" id="3.40.50.2300">
    <property type="match status" value="1"/>
</dbReference>
<evidence type="ECO:0000256" key="3">
    <source>
        <dbReference type="ARBA" id="ARBA00022553"/>
    </source>
</evidence>
<dbReference type="Gene3D" id="1.10.287.130">
    <property type="match status" value="1"/>
</dbReference>
<dbReference type="PROSITE" id="PS50109">
    <property type="entry name" value="HIS_KIN"/>
    <property type="match status" value="1"/>
</dbReference>
<dbReference type="Pfam" id="PF00072">
    <property type="entry name" value="Response_reg"/>
    <property type="match status" value="1"/>
</dbReference>
<dbReference type="Gene3D" id="2.130.10.10">
    <property type="entry name" value="YVTN repeat-like/Quinoprotein amine dehydrogenase"/>
    <property type="match status" value="3"/>
</dbReference>
<keyword evidence="11" id="KW-0804">Transcription</keyword>
<feature type="domain" description="Response regulatory" evidence="16">
    <location>
        <begin position="1087"/>
        <end position="1202"/>
    </location>
</feature>
<dbReference type="GO" id="GO:0003700">
    <property type="term" value="F:DNA-binding transcription factor activity"/>
    <property type="evidence" value="ECO:0007669"/>
    <property type="project" value="InterPro"/>
</dbReference>
<feature type="transmembrane region" description="Helical" evidence="13">
    <location>
        <begin position="772"/>
        <end position="792"/>
    </location>
</feature>
<keyword evidence="13" id="KW-0472">Membrane</keyword>
<evidence type="ECO:0000256" key="2">
    <source>
        <dbReference type="ARBA" id="ARBA00012438"/>
    </source>
</evidence>
<feature type="modified residue" description="4-aspartylphosphate" evidence="12">
    <location>
        <position position="1135"/>
    </location>
</feature>
<keyword evidence="8" id="KW-0902">Two-component regulatory system</keyword>
<keyword evidence="3 12" id="KW-0597">Phosphoprotein</keyword>
<name>A0A2P8ECE3_9BACT</name>
<dbReference type="Gene3D" id="3.30.565.10">
    <property type="entry name" value="Histidine kinase-like ATPase, C-terminal domain"/>
    <property type="match status" value="1"/>
</dbReference>
<dbReference type="InterPro" id="IPR005467">
    <property type="entry name" value="His_kinase_dom"/>
</dbReference>
<dbReference type="Proteomes" id="UP000240708">
    <property type="component" value="Unassembled WGS sequence"/>
</dbReference>
<dbReference type="EMBL" id="PYGF01000001">
    <property type="protein sequence ID" value="PSL07152.1"/>
    <property type="molecule type" value="Genomic_DNA"/>
</dbReference>
<dbReference type="FunFam" id="3.30.565.10:FF:000037">
    <property type="entry name" value="Hybrid sensor histidine kinase/response regulator"/>
    <property type="match status" value="1"/>
</dbReference>
<keyword evidence="13" id="KW-1133">Transmembrane helix</keyword>
<dbReference type="InterPro" id="IPR003594">
    <property type="entry name" value="HATPase_dom"/>
</dbReference>
<evidence type="ECO:0000256" key="10">
    <source>
        <dbReference type="ARBA" id="ARBA00023125"/>
    </source>
</evidence>
<gene>
    <name evidence="17" type="ORF">CLV48_10181</name>
</gene>
<sequence>MIKKFIQLILLVLLGGISAFGQTRNEEFSIDFIDVRKGLLSNFVTKTLSDDDNIKYFATEGGVSKYDGYNFTSIRPGNDFPELENENIETLFKDSENNIWIGTKEGGIAVLDANTNKLRSLNQIFSSIPNKRLRVITINQAKDGMMWIGTWGNGVFVFDPIEEKLITHYPATLPIYSIIRDQYENMWYVGNSRLHKYDPSEGRLLTFNTKNLMYNLIEDKERDKIWMVGTRSDQVFLESFDYETQEIEQHPVNFNARYVKAMALDHQNRLWLGSWGDGLYISNDQVDHFEKINTNPQGGIFDNINYSIILDIDIDKNGIAWLGTSHGGVLILYPNKGFQLLKTNTNYHKIDQNIISIFKDRSGKLFKGSLTDGLYKQDKSGDFNKVSNIVSAKINTFFEYENTLFIGTAFGLYIIKNNDFSTAKRYIPYEKVTAILLDSKNRLWIGTQERGLKMTYYQEDPDLENLTIYSVTENHRVLDNNRISHVKEDKEGNIWLATYAGLNLYDEENDKFYNQQSLIRHRATSIIINDIHLSNDKIYLGTPTGLSILSYKNKVLDLEEFYDKDKGLINDFICAIEEDRNGDLWLSTTTTITKYQKDLKNFINYDREDGVMINSFHISSSLQDENGNIYFGGSNGIITFEPSKIISDFNIPEVVFTKLVVNNKRLEVGDEVDGQVVLTKNIQRTSSINLGYAQNHLSLSFAANDFFGPDNITYAYKLIGMQNEWITLGVKNEINFTGLRPGKYELLVRASRNNQDWSEAKRLEINIATPPWYTWWAFLIYTFLIVGILVLVRHYSSRQARLKAELRIIQIEKEKEHELNEAKITFFTNISHEFRTPLTLILSPVTELIESYKLEEAVKEKLKLVENNSKRMLNLINQLLDFRKSEHGLLKLKPTKSDFIGFAREVFLNFKSIAAKKKISYHFDSNIDHFQMDFDRDQMEIVINNLLSNAFKYTKDKGIVRFEIEVKDNQICMMVKDTGIGLSEENKEKIFNRFFQVNRDGSGKMVGSGIGLAFTKNIVDLHGGQILVDSVYNIGTTFTICLPFKRQEGTLFDLNDKIKHLQPVGLNENISYESSEEEVIIDDKLFTVLIADDNEDVRSYLRGLLAEDYHVLEAEDGAQALKVIHQELPDLVISDVMMPNMDGITLCHELKSQISTSHIPIVLLTARTSLDYELEGLQTGAEDYITKPFNPGIVKTKIANILENRKKLREYFYNKVRFEPNTQEIHESNIDTEFIEKAIRLVNDNLQNEAFGIEMMVNELFMSQSTLFRKIKSLTGMSLTGFIRSIKLKAAAQLILQTDMKLSQVAHESGFNDYKYFKKSFESQFGCLPSEYKNKILEVSK</sequence>
<dbReference type="InterPro" id="IPR011123">
    <property type="entry name" value="Y_Y_Y"/>
</dbReference>
<evidence type="ECO:0000256" key="4">
    <source>
        <dbReference type="ARBA" id="ARBA00022679"/>
    </source>
</evidence>
<feature type="domain" description="Histidine kinase" evidence="15">
    <location>
        <begin position="829"/>
        <end position="1046"/>
    </location>
</feature>
<evidence type="ECO:0000256" key="8">
    <source>
        <dbReference type="ARBA" id="ARBA00023012"/>
    </source>
</evidence>
<dbReference type="RefSeq" id="WP_106565279.1">
    <property type="nucleotide sequence ID" value="NZ_PYGF01000001.1"/>
</dbReference>
<dbReference type="SUPFAM" id="SSF52172">
    <property type="entry name" value="CheY-like"/>
    <property type="match status" value="1"/>
</dbReference>
<dbReference type="Gene3D" id="1.10.10.60">
    <property type="entry name" value="Homeodomain-like"/>
    <property type="match status" value="1"/>
</dbReference>
<keyword evidence="9" id="KW-0805">Transcription regulation</keyword>
<dbReference type="Pfam" id="PF12833">
    <property type="entry name" value="HTH_18"/>
    <property type="match status" value="1"/>
</dbReference>
<evidence type="ECO:0000259" key="14">
    <source>
        <dbReference type="PROSITE" id="PS01124"/>
    </source>
</evidence>
<protein>
    <recommendedName>
        <fullName evidence="2">histidine kinase</fullName>
        <ecNumber evidence="2">2.7.13.3</ecNumber>
    </recommendedName>
</protein>
<dbReference type="Pfam" id="PF00512">
    <property type="entry name" value="HisKA"/>
    <property type="match status" value="1"/>
</dbReference>
<dbReference type="InterPro" id="IPR009057">
    <property type="entry name" value="Homeodomain-like_sf"/>
</dbReference>
<dbReference type="SUPFAM" id="SSF55874">
    <property type="entry name" value="ATPase domain of HSP90 chaperone/DNA topoisomerase II/histidine kinase"/>
    <property type="match status" value="1"/>
</dbReference>
<comment type="caution">
    <text evidence="17">The sequence shown here is derived from an EMBL/GenBank/DDBJ whole genome shotgun (WGS) entry which is preliminary data.</text>
</comment>
<evidence type="ECO:0000256" key="5">
    <source>
        <dbReference type="ARBA" id="ARBA00022741"/>
    </source>
</evidence>
<proteinExistence type="predicted"/>
<dbReference type="CDD" id="cd00082">
    <property type="entry name" value="HisKA"/>
    <property type="match status" value="1"/>
</dbReference>
<dbReference type="EC" id="2.7.13.3" evidence="2"/>
<dbReference type="PROSITE" id="PS01124">
    <property type="entry name" value="HTH_ARAC_FAMILY_2"/>
    <property type="match status" value="1"/>
</dbReference>
<dbReference type="InterPro" id="IPR013783">
    <property type="entry name" value="Ig-like_fold"/>
</dbReference>
<dbReference type="InterPro" id="IPR004358">
    <property type="entry name" value="Sig_transdc_His_kin-like_C"/>
</dbReference>
<keyword evidence="10" id="KW-0238">DNA-binding</keyword>
<dbReference type="GO" id="GO:0043565">
    <property type="term" value="F:sequence-specific DNA binding"/>
    <property type="evidence" value="ECO:0007669"/>
    <property type="project" value="InterPro"/>
</dbReference>
<dbReference type="SMART" id="SM00388">
    <property type="entry name" value="HisKA"/>
    <property type="match status" value="1"/>
</dbReference>